<evidence type="ECO:0000313" key="10">
    <source>
        <dbReference type="EMBL" id="CAG5098290.1"/>
    </source>
</evidence>
<dbReference type="InterPro" id="IPR035940">
    <property type="entry name" value="CAP_sf"/>
</dbReference>
<dbReference type="InterPro" id="IPR000884">
    <property type="entry name" value="TSP1_rpt"/>
</dbReference>
<organism evidence="10 11">
    <name type="scientific">Oikopleura dioica</name>
    <name type="common">Tunicate</name>
    <dbReference type="NCBI Taxonomy" id="34765"/>
    <lineage>
        <taxon>Eukaryota</taxon>
        <taxon>Metazoa</taxon>
        <taxon>Chordata</taxon>
        <taxon>Tunicata</taxon>
        <taxon>Appendicularia</taxon>
        <taxon>Copelata</taxon>
        <taxon>Oikopleuridae</taxon>
        <taxon>Oikopleura</taxon>
    </lineage>
</organism>
<proteinExistence type="inferred from homology"/>
<dbReference type="InterPro" id="IPR014044">
    <property type="entry name" value="CAP_dom"/>
</dbReference>
<reference evidence="10 11" key="1">
    <citation type="submission" date="2021-04" db="EMBL/GenBank/DDBJ databases">
        <authorList>
            <person name="Bliznina A."/>
        </authorList>
    </citation>
    <scope>NUCLEOTIDE SEQUENCE [LARGE SCALE GENOMIC DNA]</scope>
</reference>
<dbReference type="Pfam" id="PF00501">
    <property type="entry name" value="AMP-binding"/>
    <property type="match status" value="1"/>
</dbReference>
<dbReference type="Pfam" id="PF00090">
    <property type="entry name" value="TSP_1"/>
    <property type="match status" value="4"/>
</dbReference>
<comment type="catalytic activity">
    <reaction evidence="8">
        <text>a medium-chain fatty acid + ATP + CoA = a medium-chain fatty acyl-CoA + AMP + diphosphate</text>
        <dbReference type="Rhea" id="RHEA:48340"/>
        <dbReference type="ChEBI" id="CHEBI:30616"/>
        <dbReference type="ChEBI" id="CHEBI:33019"/>
        <dbReference type="ChEBI" id="CHEBI:57287"/>
        <dbReference type="ChEBI" id="CHEBI:59558"/>
        <dbReference type="ChEBI" id="CHEBI:90546"/>
        <dbReference type="ChEBI" id="CHEBI:456215"/>
        <dbReference type="EC" id="6.2.1.2"/>
    </reaction>
</comment>
<feature type="domain" description="SCP" evidence="9">
    <location>
        <begin position="338"/>
        <end position="461"/>
    </location>
</feature>
<keyword evidence="3" id="KW-0443">Lipid metabolism</keyword>
<accession>A0ABN7SIA7</accession>
<dbReference type="EMBL" id="OU015569">
    <property type="protein sequence ID" value="CAG5098290.1"/>
    <property type="molecule type" value="Genomic_DNA"/>
</dbReference>
<name>A0ABN7SIA7_OIKDI</name>
<dbReference type="Pfam" id="PF00188">
    <property type="entry name" value="CAP"/>
    <property type="match status" value="1"/>
</dbReference>
<evidence type="ECO:0000256" key="4">
    <source>
        <dbReference type="ARBA" id="ARBA00037247"/>
    </source>
</evidence>
<dbReference type="SMART" id="SM00209">
    <property type="entry name" value="TSP1"/>
    <property type="match status" value="4"/>
</dbReference>
<dbReference type="InterPro" id="IPR020845">
    <property type="entry name" value="AMP-binding_CS"/>
</dbReference>
<dbReference type="SMART" id="SM00198">
    <property type="entry name" value="SCP"/>
    <property type="match status" value="1"/>
</dbReference>
<dbReference type="SUPFAM" id="SSF82895">
    <property type="entry name" value="TSP-1 type 1 repeat"/>
    <property type="match status" value="4"/>
</dbReference>
<dbReference type="InterPro" id="IPR045851">
    <property type="entry name" value="AMP-bd_C_sf"/>
</dbReference>
<sequence>MSFTFYSKPTGPFVDLVYVCKLTREIPRWSLLKKPCDSSSGMAYGYKAYVSFSPVPGSPKITVANNRAVGMPFGTRASYEGPCCSGQKFQGFEPCCLYRHDPFEFYIPSGFSKWSQWSACTASCDGGVQTRTRSCTGKCSDPAEETRACGTLPCNPTGWSQWSEWSECSVTCGGGKRLRDRTCLDICPNNRNYHKEAGACANVPCFIKNVWGEWSEWSACSATCAVGRTQRTKVCLEGPCLTESSQVAPSEWRECMDKYCHGWSEWSEWSGCSRECSGGHKLRKRTCDGGIVGLQGCPGLDAERGVCNLEECDPTHEDYYDYNDFGIPIAYDPEELNGFQQDCLDFHNFYRALHNLPPLSWDVDLFQSAKLWSKELVARAPGTPKNVLKGRTPNWPHSFIGGQFRAADVGENIAWDLSKDGAACRDSVSRCNNETLQGTYPKYLRSGYTVCHYGPQGNIVETMLDNWSDRNPDYCSTYDNERGTNQCANSGNCQGLDVSTRCGCWEPAGLNPGECIGIWAPNHEEWIETQFAAAKAGLILVNVNPSYKSAELAYVLHMCKIRALVSDTFYNRQPYEEILTKTLKENPQLSDQLKFVAFIGQNFSGLANVPTFSFDNFRADQDSSYLNEVENIIQSLDSEDPVNVQFTSGTTGSPKGATLSHHNVLNNAIQASSSERIQSTENDVILVNTPFYHCFGCVMANLFMLTRGCKLVIPAPTFNADVGLEAAQTEGATVWYGTPTMFVDLLASPLRSTFVAPKGGIRGLMAGAVCPEQLLRDLDEYYSCKVFVAYGTTENSPITFMTTAQSTFQQRTTTVGCVMPHTEAKLVEPETGRTVEMGETGEMCIRGPCVFKGYFNEPEKTAEVVDKDGWYHTGDLATMDESGYAKIVGRSKDMIIRGGENIYPAEVEAFLLKHPAIADAQVVGVPSKRLGEEVAVYVRLVNGAELTAQELRQFGLANMTHWKVPKYVKFVEEYPLTVTGKIRKVELREQAKTDFELDV</sequence>
<dbReference type="InterPro" id="IPR000873">
    <property type="entry name" value="AMP-dep_synth/lig_dom"/>
</dbReference>
<evidence type="ECO:0000256" key="8">
    <source>
        <dbReference type="ARBA" id="ARBA00048277"/>
    </source>
</evidence>
<dbReference type="SUPFAM" id="SSF55797">
    <property type="entry name" value="PR-1-like"/>
    <property type="match status" value="1"/>
</dbReference>
<dbReference type="Gene3D" id="3.40.50.980">
    <property type="match status" value="2"/>
</dbReference>
<dbReference type="Gene3D" id="3.30.300.30">
    <property type="match status" value="1"/>
</dbReference>
<evidence type="ECO:0000256" key="3">
    <source>
        <dbReference type="ARBA" id="ARBA00023098"/>
    </source>
</evidence>
<dbReference type="Gene3D" id="2.20.100.10">
    <property type="entry name" value="Thrombospondin type-1 (TSP1) repeat"/>
    <property type="match status" value="4"/>
</dbReference>
<dbReference type="PROSITE" id="PS50092">
    <property type="entry name" value="TSP1"/>
    <property type="match status" value="3"/>
</dbReference>
<comment type="function">
    <text evidence="4">Acyl-CoA synthases catalyze the initial reaction in fatty acid metabolism, by forming a thioester with CoA. Has some preference toward medium-chain substrates. Plays a role in adipocyte differentiation.</text>
</comment>
<evidence type="ECO:0000256" key="6">
    <source>
        <dbReference type="ARBA" id="ARBA00039638"/>
    </source>
</evidence>
<dbReference type="Gene3D" id="3.40.33.10">
    <property type="entry name" value="CAP"/>
    <property type="match status" value="1"/>
</dbReference>
<dbReference type="Pfam" id="PF13193">
    <property type="entry name" value="AMP-binding_C"/>
    <property type="match status" value="1"/>
</dbReference>
<keyword evidence="2" id="KW-0436">Ligase</keyword>
<evidence type="ECO:0000256" key="1">
    <source>
        <dbReference type="ARBA" id="ARBA00006432"/>
    </source>
</evidence>
<dbReference type="EC" id="6.2.1.2" evidence="5"/>
<dbReference type="PANTHER" id="PTHR43201:SF5">
    <property type="entry name" value="MEDIUM-CHAIN ACYL-COA LIGASE ACSF2, MITOCHONDRIAL"/>
    <property type="match status" value="1"/>
</dbReference>
<dbReference type="PANTHER" id="PTHR43201">
    <property type="entry name" value="ACYL-COA SYNTHETASE"/>
    <property type="match status" value="1"/>
</dbReference>
<evidence type="ECO:0000256" key="2">
    <source>
        <dbReference type="ARBA" id="ARBA00022598"/>
    </source>
</evidence>
<dbReference type="SUPFAM" id="SSF56801">
    <property type="entry name" value="Acetyl-CoA synthetase-like"/>
    <property type="match status" value="1"/>
</dbReference>
<dbReference type="InterPro" id="IPR025110">
    <property type="entry name" value="AMP-bd_C"/>
</dbReference>
<evidence type="ECO:0000259" key="9">
    <source>
        <dbReference type="SMART" id="SM00198"/>
    </source>
</evidence>
<evidence type="ECO:0000313" key="11">
    <source>
        <dbReference type="Proteomes" id="UP001158576"/>
    </source>
</evidence>
<protein>
    <recommendedName>
        <fullName evidence="6">Medium-chain acyl-CoA ligase ACSF2, mitochondrial</fullName>
        <ecNumber evidence="5">6.2.1.2</ecNumber>
    </recommendedName>
</protein>
<comment type="similarity">
    <text evidence="1">Belongs to the ATP-dependent AMP-binding enzyme family.</text>
</comment>
<dbReference type="Proteomes" id="UP001158576">
    <property type="component" value="Chromosome XSR"/>
</dbReference>
<gene>
    <name evidence="10" type="ORF">OKIOD_LOCUS7091</name>
</gene>
<dbReference type="PROSITE" id="PS00455">
    <property type="entry name" value="AMP_BINDING"/>
    <property type="match status" value="1"/>
</dbReference>
<comment type="catalytic activity">
    <reaction evidence="7">
        <text>octanoate + ATP + CoA = octanoyl-CoA + AMP + diphosphate</text>
        <dbReference type="Rhea" id="RHEA:33631"/>
        <dbReference type="ChEBI" id="CHEBI:25646"/>
        <dbReference type="ChEBI" id="CHEBI:30616"/>
        <dbReference type="ChEBI" id="CHEBI:33019"/>
        <dbReference type="ChEBI" id="CHEBI:57287"/>
        <dbReference type="ChEBI" id="CHEBI:57386"/>
        <dbReference type="ChEBI" id="CHEBI:456215"/>
    </reaction>
</comment>
<dbReference type="Gene3D" id="2.30.38.10">
    <property type="entry name" value="Luciferase, Domain 3"/>
    <property type="match status" value="1"/>
</dbReference>
<evidence type="ECO:0000256" key="5">
    <source>
        <dbReference type="ARBA" id="ARBA00039009"/>
    </source>
</evidence>
<evidence type="ECO:0000256" key="7">
    <source>
        <dbReference type="ARBA" id="ARBA00047319"/>
    </source>
</evidence>
<dbReference type="InterPro" id="IPR036383">
    <property type="entry name" value="TSP1_rpt_sf"/>
</dbReference>
<keyword evidence="11" id="KW-1185">Reference proteome</keyword>